<dbReference type="PANTHER" id="PTHR19372">
    <property type="entry name" value="SULFITE REDUCTASE"/>
    <property type="match status" value="1"/>
</dbReference>
<dbReference type="GO" id="GO:0006790">
    <property type="term" value="P:sulfur compound metabolic process"/>
    <property type="evidence" value="ECO:0007669"/>
    <property type="project" value="TreeGrafter"/>
</dbReference>
<organism evidence="3 4">
    <name type="scientific">Goekera deserti</name>
    <dbReference type="NCBI Taxonomy" id="2497753"/>
    <lineage>
        <taxon>Bacteria</taxon>
        <taxon>Bacillati</taxon>
        <taxon>Actinomycetota</taxon>
        <taxon>Actinomycetes</taxon>
        <taxon>Geodermatophilales</taxon>
        <taxon>Geodermatophilaceae</taxon>
        <taxon>Goekera</taxon>
    </lineage>
</organism>
<feature type="domain" description="Oxidoreductase molybdopterin-binding" evidence="2">
    <location>
        <begin position="254"/>
        <end position="405"/>
    </location>
</feature>
<gene>
    <name evidence="3" type="ORF">G1H19_21825</name>
</gene>
<sequence length="527" mass="54638">MLGVVPASTADLQLPDDVRSGGGRRWPAPLAGVVASAAGLGAAELVGGLVDRAPSLVTAVGDTVVDHVPLWLERAAISLFGTHDKQVLLAGVLLVALALGAGLGVLAQRRPALGAAGFAVAGALAAWAALGDPRRSAPWTLAVAVLAVVVGVAVLRALLGRAALLAVPASTAGQELARRSFLVAAGGTAALAVLAGVGGWLLSGRDRVEQLREAIRLPRPAQPAAAPGTGLDVPGLSPLYTPNDSFYRIDTALRVPGVDTADWSLRVTGMVDRPFSLSYADLMAMPQVEADVTLSCVSNEVGGDLVGTARWQGVRLRTLLDRAGVQAGAEQVLGRSVDGFTAGFPVQVALDVENALVAVGMNGQPLPIDHGFPARLVVPGLYGYVSATKWLTEIELTTWGVQGYWVPRGWSREGPVKTQSRIDVPRAGSSVPAGRQAVAGVAWAPTRGVQRVQVQVDDGPWTDARLAPSIGDDCWRQWSLAWDATPGEHRITVRATDGTGEVQTDRRTQVAPDGASGYPVVEVTVDG</sequence>
<reference evidence="3 4" key="1">
    <citation type="submission" date="2020-02" db="EMBL/GenBank/DDBJ databases">
        <title>The whole genome sequence of CPCC 205119.</title>
        <authorList>
            <person name="Jiang Z."/>
        </authorList>
    </citation>
    <scope>NUCLEOTIDE SEQUENCE [LARGE SCALE GENOMIC DNA]</scope>
    <source>
        <strain evidence="3 4">CPCC 205119</strain>
    </source>
</reference>
<dbReference type="Pfam" id="PF00174">
    <property type="entry name" value="Oxidored_molyb"/>
    <property type="match status" value="1"/>
</dbReference>
<accession>A0A7K3WLK1</accession>
<comment type="caution">
    <text evidence="3">The sequence shown here is derived from an EMBL/GenBank/DDBJ whole genome shotgun (WGS) entry which is preliminary data.</text>
</comment>
<feature type="transmembrane region" description="Helical" evidence="1">
    <location>
        <begin position="136"/>
        <end position="159"/>
    </location>
</feature>
<evidence type="ECO:0000259" key="2">
    <source>
        <dbReference type="Pfam" id="PF00174"/>
    </source>
</evidence>
<feature type="transmembrane region" description="Helical" evidence="1">
    <location>
        <begin position="180"/>
        <end position="202"/>
    </location>
</feature>
<evidence type="ECO:0000256" key="1">
    <source>
        <dbReference type="SAM" id="Phobius"/>
    </source>
</evidence>
<dbReference type="AlphaFoldDB" id="A0A7K3WLK1"/>
<dbReference type="GO" id="GO:0008482">
    <property type="term" value="F:sulfite oxidase activity"/>
    <property type="evidence" value="ECO:0007669"/>
    <property type="project" value="TreeGrafter"/>
</dbReference>
<keyword evidence="1" id="KW-0472">Membrane</keyword>
<evidence type="ECO:0000313" key="4">
    <source>
        <dbReference type="Proteomes" id="UP000470470"/>
    </source>
</evidence>
<dbReference type="InterPro" id="IPR036374">
    <property type="entry name" value="OxRdtase_Mopterin-bd_sf"/>
</dbReference>
<protein>
    <submittedName>
        <fullName evidence="3">Molybdopterin-dependent oxidoreductase</fullName>
    </submittedName>
</protein>
<keyword evidence="1" id="KW-1133">Transmembrane helix</keyword>
<dbReference type="InterPro" id="IPR000572">
    <property type="entry name" value="OxRdtase_Mopterin-bd_dom"/>
</dbReference>
<keyword evidence="1" id="KW-0812">Transmembrane</keyword>
<dbReference type="GO" id="GO:0043546">
    <property type="term" value="F:molybdopterin cofactor binding"/>
    <property type="evidence" value="ECO:0007669"/>
    <property type="project" value="TreeGrafter"/>
</dbReference>
<name>A0A7K3WLK1_9ACTN</name>
<dbReference type="SUPFAM" id="SSF81296">
    <property type="entry name" value="E set domains"/>
    <property type="match status" value="1"/>
</dbReference>
<dbReference type="SUPFAM" id="SSF56524">
    <property type="entry name" value="Oxidoreductase molybdopterin-binding domain"/>
    <property type="match status" value="1"/>
</dbReference>
<feature type="transmembrane region" description="Helical" evidence="1">
    <location>
        <begin position="87"/>
        <end position="106"/>
    </location>
</feature>
<dbReference type="InterPro" id="IPR014756">
    <property type="entry name" value="Ig_E-set"/>
</dbReference>
<dbReference type="Gene3D" id="3.90.420.10">
    <property type="entry name" value="Oxidoreductase, molybdopterin-binding domain"/>
    <property type="match status" value="1"/>
</dbReference>
<dbReference type="Proteomes" id="UP000470470">
    <property type="component" value="Unassembled WGS sequence"/>
</dbReference>
<dbReference type="GO" id="GO:0020037">
    <property type="term" value="F:heme binding"/>
    <property type="evidence" value="ECO:0007669"/>
    <property type="project" value="TreeGrafter"/>
</dbReference>
<dbReference type="Gene3D" id="2.60.40.650">
    <property type="match status" value="1"/>
</dbReference>
<dbReference type="PANTHER" id="PTHR19372:SF7">
    <property type="entry name" value="SULFITE OXIDASE, MITOCHONDRIAL"/>
    <property type="match status" value="1"/>
</dbReference>
<dbReference type="EMBL" id="JAAGWK010000038">
    <property type="protein sequence ID" value="NEL56610.1"/>
    <property type="molecule type" value="Genomic_DNA"/>
</dbReference>
<keyword evidence="4" id="KW-1185">Reference proteome</keyword>
<feature type="transmembrane region" description="Helical" evidence="1">
    <location>
        <begin position="113"/>
        <end position="130"/>
    </location>
</feature>
<proteinExistence type="predicted"/>
<evidence type="ECO:0000313" key="3">
    <source>
        <dbReference type="EMBL" id="NEL56610.1"/>
    </source>
</evidence>